<evidence type="ECO:0000256" key="4">
    <source>
        <dbReference type="ARBA" id="ARBA00022989"/>
    </source>
</evidence>
<dbReference type="EMBL" id="FOSK01000001">
    <property type="protein sequence ID" value="SFJ89653.1"/>
    <property type="molecule type" value="Genomic_DNA"/>
</dbReference>
<organism evidence="7 8">
    <name type="scientific">Pseudovibrio ascidiaceicola</name>
    <dbReference type="NCBI Taxonomy" id="285279"/>
    <lineage>
        <taxon>Bacteria</taxon>
        <taxon>Pseudomonadati</taxon>
        <taxon>Pseudomonadota</taxon>
        <taxon>Alphaproteobacteria</taxon>
        <taxon>Hyphomicrobiales</taxon>
        <taxon>Stappiaceae</taxon>
        <taxon>Pseudovibrio</taxon>
    </lineage>
</organism>
<feature type="transmembrane region" description="Helical" evidence="6">
    <location>
        <begin position="147"/>
        <end position="175"/>
    </location>
</feature>
<proteinExistence type="predicted"/>
<keyword evidence="4 6" id="KW-1133">Transmembrane helix</keyword>
<accession>A0A1I3V3Y7</accession>
<dbReference type="PANTHER" id="PTHR30086">
    <property type="entry name" value="ARGININE EXPORTER PROTEIN ARGO"/>
    <property type="match status" value="1"/>
</dbReference>
<feature type="transmembrane region" description="Helical" evidence="6">
    <location>
        <begin position="187"/>
        <end position="206"/>
    </location>
</feature>
<evidence type="ECO:0000256" key="1">
    <source>
        <dbReference type="ARBA" id="ARBA00004651"/>
    </source>
</evidence>
<feature type="transmembrane region" description="Helical" evidence="6">
    <location>
        <begin position="114"/>
        <end position="135"/>
    </location>
</feature>
<dbReference type="InterPro" id="IPR001123">
    <property type="entry name" value="LeuE-type"/>
</dbReference>
<keyword evidence="8" id="KW-1185">Reference proteome</keyword>
<name>A0A1I3V3Y7_9HYPH</name>
<feature type="transmembrane region" description="Helical" evidence="6">
    <location>
        <begin position="75"/>
        <end position="93"/>
    </location>
</feature>
<evidence type="ECO:0000256" key="6">
    <source>
        <dbReference type="SAM" id="Phobius"/>
    </source>
</evidence>
<sequence length="210" mass="22365">MPDLSTLLLFTAASFALTATPGPDMLLIASRSAAQGRRAGLATFVGIATGTYFHALAAAFGLSQLFLAVPIAYDVVRFVGAAYLLFLAWKAFASKSATVTTTVESKKHSSIQMFRQGLLTNLLNPKMVIFILALFPQFVEPEAGNVALQIMILATVLNTVGFFINGTVIVAANHMMRTLGGNGKLKFLANYLLGAVFAGLAARLAFESQR</sequence>
<evidence type="ECO:0000256" key="3">
    <source>
        <dbReference type="ARBA" id="ARBA00022692"/>
    </source>
</evidence>
<evidence type="ECO:0000313" key="7">
    <source>
        <dbReference type="EMBL" id="SFJ89653.1"/>
    </source>
</evidence>
<comment type="caution">
    <text evidence="7">The sequence shown here is derived from an EMBL/GenBank/DDBJ whole genome shotgun (WGS) entry which is preliminary data.</text>
</comment>
<gene>
    <name evidence="7" type="ORF">SAMN04488518_101170</name>
</gene>
<keyword evidence="3 6" id="KW-0812">Transmembrane</keyword>
<evidence type="ECO:0000256" key="2">
    <source>
        <dbReference type="ARBA" id="ARBA00022475"/>
    </source>
</evidence>
<keyword evidence="5 6" id="KW-0472">Membrane</keyword>
<feature type="transmembrane region" description="Helical" evidence="6">
    <location>
        <begin position="41"/>
        <end position="69"/>
    </location>
</feature>
<comment type="subcellular location">
    <subcellularLocation>
        <location evidence="1">Cell membrane</location>
        <topology evidence="1">Multi-pass membrane protein</topology>
    </subcellularLocation>
</comment>
<protein>
    <submittedName>
        <fullName evidence="7">Threonine/homoserine/homoserine lactone efflux protein</fullName>
    </submittedName>
</protein>
<reference evidence="7 8" key="1">
    <citation type="submission" date="2016-10" db="EMBL/GenBank/DDBJ databases">
        <authorList>
            <person name="Varghese N."/>
            <person name="Submissions S."/>
        </authorList>
    </citation>
    <scope>NUCLEOTIDE SEQUENCE [LARGE SCALE GENOMIC DNA]</scope>
    <source>
        <strain evidence="7 8">DSM 16392</strain>
    </source>
</reference>
<feature type="transmembrane region" description="Helical" evidence="6">
    <location>
        <begin position="6"/>
        <end position="29"/>
    </location>
</feature>
<dbReference type="PANTHER" id="PTHR30086:SF20">
    <property type="entry name" value="ARGININE EXPORTER PROTEIN ARGO-RELATED"/>
    <property type="match status" value="1"/>
</dbReference>
<keyword evidence="2" id="KW-1003">Cell membrane</keyword>
<dbReference type="Pfam" id="PF01810">
    <property type="entry name" value="LysE"/>
    <property type="match status" value="1"/>
</dbReference>
<evidence type="ECO:0000313" key="8">
    <source>
        <dbReference type="Proteomes" id="UP000199598"/>
    </source>
</evidence>
<dbReference type="Proteomes" id="UP000199598">
    <property type="component" value="Unassembled WGS sequence"/>
</dbReference>
<evidence type="ECO:0000256" key="5">
    <source>
        <dbReference type="ARBA" id="ARBA00023136"/>
    </source>
</evidence>
<dbReference type="RefSeq" id="WP_093516045.1">
    <property type="nucleotide sequence ID" value="NZ_FOSK01000001.1"/>
</dbReference>
<dbReference type="PIRSF" id="PIRSF006324">
    <property type="entry name" value="LeuE"/>
    <property type="match status" value="1"/>
</dbReference>